<accession>A0ABX7PBC6</accession>
<dbReference type="EMBL" id="CP071090">
    <property type="protein sequence ID" value="QSQ27718.1"/>
    <property type="molecule type" value="Genomic_DNA"/>
</dbReference>
<proteinExistence type="predicted"/>
<protein>
    <submittedName>
        <fullName evidence="1">Uncharacterized protein</fullName>
    </submittedName>
</protein>
<evidence type="ECO:0000313" key="2">
    <source>
        <dbReference type="Proteomes" id="UP000662747"/>
    </source>
</evidence>
<sequence length="175" mass="19064">MDAKRLGIYLNDHLAGSVGGIELALRTESENRGNPVGRFLAVLIPELRQDQAVLRSVMQALEVKQDPVKGRAAWVFEKLGRVKLNGSLVSYSPLSRLVELEGLCSATDGRLCLWRTLARVSAKDTRLAGFDFEALIARGETQQQALQHLRARAADVAFADEPTPFGAGEPVIANL</sequence>
<organism evidence="1 2">
    <name type="scientific">Pyxidicoccus parkwayensis</name>
    <dbReference type="NCBI Taxonomy" id="2813578"/>
    <lineage>
        <taxon>Bacteria</taxon>
        <taxon>Pseudomonadati</taxon>
        <taxon>Myxococcota</taxon>
        <taxon>Myxococcia</taxon>
        <taxon>Myxococcales</taxon>
        <taxon>Cystobacterineae</taxon>
        <taxon>Myxococcaceae</taxon>
        <taxon>Pyxidicoccus</taxon>
    </lineage>
</organism>
<keyword evidence="2" id="KW-1185">Reference proteome</keyword>
<dbReference type="RefSeq" id="WP_206729236.1">
    <property type="nucleotide sequence ID" value="NZ_CP071090.1"/>
</dbReference>
<name>A0ABX7PBC6_9BACT</name>
<gene>
    <name evidence="1" type="ORF">JY651_23665</name>
</gene>
<dbReference type="Proteomes" id="UP000662747">
    <property type="component" value="Chromosome"/>
</dbReference>
<reference evidence="1 2" key="1">
    <citation type="submission" date="2021-02" db="EMBL/GenBank/DDBJ databases">
        <title>De Novo genome assembly of isolated myxobacteria.</title>
        <authorList>
            <person name="Stevens D.C."/>
        </authorList>
    </citation>
    <scope>NUCLEOTIDE SEQUENCE [LARGE SCALE GENOMIC DNA]</scope>
    <source>
        <strain evidence="2">SCPEA02</strain>
    </source>
</reference>
<evidence type="ECO:0000313" key="1">
    <source>
        <dbReference type="EMBL" id="QSQ27718.1"/>
    </source>
</evidence>